<protein>
    <submittedName>
        <fullName evidence="2">Uncharacterized protein</fullName>
    </submittedName>
</protein>
<keyword evidence="3" id="KW-1185">Reference proteome</keyword>
<dbReference type="Proteomes" id="UP001153069">
    <property type="component" value="Unassembled WGS sequence"/>
</dbReference>
<evidence type="ECO:0000256" key="1">
    <source>
        <dbReference type="SAM" id="MobiDB-lite"/>
    </source>
</evidence>
<feature type="compositionally biased region" description="Basic residues" evidence="1">
    <location>
        <begin position="63"/>
        <end position="76"/>
    </location>
</feature>
<gene>
    <name evidence="2" type="ORF">SEMRO_1291_G259910.1</name>
</gene>
<evidence type="ECO:0000313" key="2">
    <source>
        <dbReference type="EMBL" id="CAB9522331.1"/>
    </source>
</evidence>
<feature type="compositionally biased region" description="Low complexity" evidence="1">
    <location>
        <begin position="206"/>
        <end position="215"/>
    </location>
</feature>
<reference evidence="2" key="1">
    <citation type="submission" date="2020-06" db="EMBL/GenBank/DDBJ databases">
        <authorList>
            <consortium name="Plant Systems Biology data submission"/>
        </authorList>
    </citation>
    <scope>NUCLEOTIDE SEQUENCE</scope>
    <source>
        <strain evidence="2">D6</strain>
    </source>
</reference>
<organism evidence="2 3">
    <name type="scientific">Seminavis robusta</name>
    <dbReference type="NCBI Taxonomy" id="568900"/>
    <lineage>
        <taxon>Eukaryota</taxon>
        <taxon>Sar</taxon>
        <taxon>Stramenopiles</taxon>
        <taxon>Ochrophyta</taxon>
        <taxon>Bacillariophyta</taxon>
        <taxon>Bacillariophyceae</taxon>
        <taxon>Bacillariophycidae</taxon>
        <taxon>Naviculales</taxon>
        <taxon>Naviculaceae</taxon>
        <taxon>Seminavis</taxon>
    </lineage>
</organism>
<feature type="region of interest" description="Disordered" evidence="1">
    <location>
        <begin position="196"/>
        <end position="222"/>
    </location>
</feature>
<feature type="compositionally biased region" description="Basic and acidic residues" evidence="1">
    <location>
        <begin position="293"/>
        <end position="304"/>
    </location>
</feature>
<feature type="region of interest" description="Disordered" evidence="1">
    <location>
        <begin position="268"/>
        <end position="308"/>
    </location>
</feature>
<name>A0A9N8EN17_9STRA</name>
<feature type="region of interest" description="Disordered" evidence="1">
    <location>
        <begin position="1"/>
        <end position="150"/>
    </location>
</feature>
<proteinExistence type="predicted"/>
<dbReference type="EMBL" id="CAICTM010001289">
    <property type="protein sequence ID" value="CAB9522331.1"/>
    <property type="molecule type" value="Genomic_DNA"/>
</dbReference>
<accession>A0A9N8EN17</accession>
<comment type="caution">
    <text evidence="2">The sequence shown here is derived from an EMBL/GenBank/DDBJ whole genome shotgun (WGS) entry which is preliminary data.</text>
</comment>
<dbReference type="AlphaFoldDB" id="A0A9N8EN17"/>
<sequence>MMMTCPDNSKANNDWSPRAPSRQPELRPMACTNIANRSNEEEWNVRRHNSANSLRQLAMACTPKRRSDPKRRQSRRRNQDRSPSENSAFLRRQYRSTNDMKTTVVRTPTSSTDSMERKVIRSTNSSYSLSRRIARQRQERRSGDGVQESHLNYSWSKQSVQTRGSTSRIPGAIQILKDTKVSVSCTEKVFGSPVFDAAETSDDDSSVASSSSTLASEDDFDIPQMLASPQALRWQEADGTINNSVEVLLQKNLDEALAAMTAVAPKPTSYVAPKGRRRRQVPKNPRSFGMDSDESKQRLDDSRCTARTRTSTTSASECSAIQVSLVQPPKPWICLCGEENDPDFRFCGMCAHPERWTCSNPTCQFHRNKCRQLHCGGCGARRVVAPKPMYSKVA</sequence>
<evidence type="ECO:0000313" key="3">
    <source>
        <dbReference type="Proteomes" id="UP001153069"/>
    </source>
</evidence>
<feature type="compositionally biased region" description="Polar residues" evidence="1">
    <location>
        <begin position="1"/>
        <end position="15"/>
    </location>
</feature>
<feature type="compositionally biased region" description="Polar residues" evidence="1">
    <location>
        <begin position="95"/>
        <end position="113"/>
    </location>
</feature>